<dbReference type="EMBL" id="NPIC01000006">
    <property type="protein sequence ID" value="RDL35047.1"/>
    <property type="molecule type" value="Genomic_DNA"/>
</dbReference>
<evidence type="ECO:0000256" key="1">
    <source>
        <dbReference type="SAM" id="MobiDB-lite"/>
    </source>
</evidence>
<dbReference type="Proteomes" id="UP000254866">
    <property type="component" value="Unassembled WGS sequence"/>
</dbReference>
<proteinExistence type="predicted"/>
<dbReference type="GeneID" id="43599827"/>
<evidence type="ECO:0000259" key="2">
    <source>
        <dbReference type="PROSITE" id="PS00028"/>
    </source>
</evidence>
<dbReference type="OrthoDB" id="18440at2759"/>
<dbReference type="InterPro" id="IPR039258">
    <property type="entry name" value="ZNF511"/>
</dbReference>
<dbReference type="AlphaFoldDB" id="A0A370TI67"/>
<protein>
    <recommendedName>
        <fullName evidence="2">C2H2-type domain-containing protein</fullName>
    </recommendedName>
</protein>
<feature type="region of interest" description="Disordered" evidence="1">
    <location>
        <begin position="170"/>
        <end position="269"/>
    </location>
</feature>
<reference evidence="3 4" key="1">
    <citation type="journal article" date="2018" name="IMA Fungus">
        <title>IMA Genome-F 9: Draft genome sequence of Annulohypoxylon stygium, Aspergillus mulundensis, Berkeleyomyces basicola (syn. Thielaviopsis basicola), Ceratocystis smalleyi, two Cercospora beticola strains, Coleophoma cylindrospora, Fusarium fracticaudum, Phialophora cf. hyalina, and Morchella septimelata.</title>
        <authorList>
            <person name="Wingfield B.D."/>
            <person name="Bills G.F."/>
            <person name="Dong Y."/>
            <person name="Huang W."/>
            <person name="Nel W.J."/>
            <person name="Swalarsk-Parry B.S."/>
            <person name="Vaghefi N."/>
            <person name="Wilken P.M."/>
            <person name="An Z."/>
            <person name="de Beer Z.W."/>
            <person name="De Vos L."/>
            <person name="Chen L."/>
            <person name="Duong T.A."/>
            <person name="Gao Y."/>
            <person name="Hammerbacher A."/>
            <person name="Kikkert J.R."/>
            <person name="Li Y."/>
            <person name="Li H."/>
            <person name="Li K."/>
            <person name="Li Q."/>
            <person name="Liu X."/>
            <person name="Ma X."/>
            <person name="Naidoo K."/>
            <person name="Pethybridge S.J."/>
            <person name="Sun J."/>
            <person name="Steenkamp E.T."/>
            <person name="van der Nest M.A."/>
            <person name="van Wyk S."/>
            <person name="Wingfield M.J."/>
            <person name="Xiong C."/>
            <person name="Yue Q."/>
            <person name="Zhang X."/>
        </authorList>
    </citation>
    <scope>NUCLEOTIDE SEQUENCE [LARGE SCALE GENOMIC DNA]</scope>
    <source>
        <strain evidence="3 4">BP 5553</strain>
    </source>
</reference>
<organism evidence="3 4">
    <name type="scientific">Venustampulla echinocandica</name>
    <dbReference type="NCBI Taxonomy" id="2656787"/>
    <lineage>
        <taxon>Eukaryota</taxon>
        <taxon>Fungi</taxon>
        <taxon>Dikarya</taxon>
        <taxon>Ascomycota</taxon>
        <taxon>Pezizomycotina</taxon>
        <taxon>Leotiomycetes</taxon>
        <taxon>Helotiales</taxon>
        <taxon>Pleuroascaceae</taxon>
        <taxon>Venustampulla</taxon>
    </lineage>
</organism>
<name>A0A370TI67_9HELO</name>
<sequence length="269" mass="30543">MAKRSREDFEPLSESEILTDAAAASVVHFSSRVPSSKVLQLDPDSSGEPRPANEMRCSLPPHREILSFPSFEAYEVHYNQTHMNRCLECRKNFPTEHFLNLHIEENHDALVSVRRERGEQTYSCLVEDCDRKCSTAQKRRMHLIDKHLFPKDYDFYVINDGIDNRSSMLRSGRHRRRSSAAQHSAEIQERTNRRNSRLQTISSTENKDKNDESGKENREIGGTSPATSPSMGDADIESLTGAMSSLKFVPPSVRFGRGRGRGRGGFSRT</sequence>
<dbReference type="PROSITE" id="PS00028">
    <property type="entry name" value="ZINC_FINGER_C2H2_1"/>
    <property type="match status" value="1"/>
</dbReference>
<evidence type="ECO:0000313" key="4">
    <source>
        <dbReference type="Proteomes" id="UP000254866"/>
    </source>
</evidence>
<dbReference type="RefSeq" id="XP_031867870.1">
    <property type="nucleotide sequence ID" value="XM_032015601.1"/>
</dbReference>
<dbReference type="InterPro" id="IPR013087">
    <property type="entry name" value="Znf_C2H2_type"/>
</dbReference>
<feature type="compositionally biased region" description="Basic and acidic residues" evidence="1">
    <location>
        <begin position="205"/>
        <end position="219"/>
    </location>
</feature>
<feature type="domain" description="C2H2-type" evidence="2">
    <location>
        <begin position="86"/>
        <end position="107"/>
    </location>
</feature>
<dbReference type="PANTHER" id="PTHR21354:SF0">
    <property type="entry name" value="ZINC FINGER PROTEIN 511"/>
    <property type="match status" value="1"/>
</dbReference>
<dbReference type="PANTHER" id="PTHR21354">
    <property type="entry name" value="ZINC FINGER PROTEIN 511"/>
    <property type="match status" value="1"/>
</dbReference>
<gene>
    <name evidence="3" type="ORF">BP5553_06978</name>
</gene>
<keyword evidence="4" id="KW-1185">Reference proteome</keyword>
<evidence type="ECO:0000313" key="3">
    <source>
        <dbReference type="EMBL" id="RDL35047.1"/>
    </source>
</evidence>
<feature type="region of interest" description="Disordered" evidence="1">
    <location>
        <begin position="33"/>
        <end position="54"/>
    </location>
</feature>
<dbReference type="SMART" id="SM00355">
    <property type="entry name" value="ZnF_C2H2"/>
    <property type="match status" value="2"/>
</dbReference>
<comment type="caution">
    <text evidence="3">The sequence shown here is derived from an EMBL/GenBank/DDBJ whole genome shotgun (WGS) entry which is preliminary data.</text>
</comment>
<accession>A0A370TI67</accession>